<name>A0ABR1LXY5_9PEZI</name>
<feature type="compositionally biased region" description="Basic and acidic residues" evidence="1">
    <location>
        <begin position="104"/>
        <end position="114"/>
    </location>
</feature>
<keyword evidence="3" id="KW-1185">Reference proteome</keyword>
<evidence type="ECO:0000313" key="2">
    <source>
        <dbReference type="EMBL" id="KAK7540052.1"/>
    </source>
</evidence>
<dbReference type="EMBL" id="JBBPEH010000004">
    <property type="protein sequence ID" value="KAK7540052.1"/>
    <property type="molecule type" value="Genomic_DNA"/>
</dbReference>
<evidence type="ECO:0000313" key="3">
    <source>
        <dbReference type="Proteomes" id="UP001360953"/>
    </source>
</evidence>
<gene>
    <name evidence="2" type="ORF">J3D65DRAFT_308142</name>
</gene>
<protein>
    <submittedName>
        <fullName evidence="2">Uncharacterized protein</fullName>
    </submittedName>
</protein>
<organism evidence="2 3">
    <name type="scientific">Phyllosticta citribraziliensis</name>
    <dbReference type="NCBI Taxonomy" id="989973"/>
    <lineage>
        <taxon>Eukaryota</taxon>
        <taxon>Fungi</taxon>
        <taxon>Dikarya</taxon>
        <taxon>Ascomycota</taxon>
        <taxon>Pezizomycotina</taxon>
        <taxon>Dothideomycetes</taxon>
        <taxon>Dothideomycetes incertae sedis</taxon>
        <taxon>Botryosphaeriales</taxon>
        <taxon>Phyllostictaceae</taxon>
        <taxon>Phyllosticta</taxon>
    </lineage>
</organism>
<sequence length="248" mass="26985">MAPNPGQAALNFNISSLCRPTSFLGVAISEDDDRIPNIRWKALQFVLREVRLWAAERDFSDGVNANNCEPLLAGFNLGASSTTYSDRVRRILRKRVLAKVREVVRDGNSDERPTHSTSSASCSPGPSRGRGASTDASKLLHPPFTASRRTTRRAAVEAAVAEIEAAEHAAHAQLMALFDGFFASHGQRRHSAAAVSAAAQDLAERVEPLRASYVGHFERKVTAWCALQMLRVEACLDAGATEAEEEEE</sequence>
<proteinExistence type="predicted"/>
<reference evidence="2 3" key="1">
    <citation type="submission" date="2024-04" db="EMBL/GenBank/DDBJ databases">
        <title>Phyllosticta paracitricarpa is synonymous to the EU quarantine fungus P. citricarpa based on phylogenomic analyses.</title>
        <authorList>
            <consortium name="Lawrence Berkeley National Laboratory"/>
            <person name="Van ingen-buijs V.A."/>
            <person name="Van westerhoven A.C."/>
            <person name="Haridas S."/>
            <person name="Skiadas P."/>
            <person name="Martin F."/>
            <person name="Groenewald J.Z."/>
            <person name="Crous P.W."/>
            <person name="Seidl M.F."/>
        </authorList>
    </citation>
    <scope>NUCLEOTIDE SEQUENCE [LARGE SCALE GENOMIC DNA]</scope>
    <source>
        <strain evidence="2 3">CPC 17464</strain>
    </source>
</reference>
<accession>A0ABR1LXY5</accession>
<dbReference type="Proteomes" id="UP001360953">
    <property type="component" value="Unassembled WGS sequence"/>
</dbReference>
<evidence type="ECO:0000256" key="1">
    <source>
        <dbReference type="SAM" id="MobiDB-lite"/>
    </source>
</evidence>
<dbReference type="GeneID" id="92028153"/>
<comment type="caution">
    <text evidence="2">The sequence shown here is derived from an EMBL/GenBank/DDBJ whole genome shotgun (WGS) entry which is preliminary data.</text>
</comment>
<dbReference type="RefSeq" id="XP_066657323.1">
    <property type="nucleotide sequence ID" value="XM_066795247.1"/>
</dbReference>
<feature type="compositionally biased region" description="Low complexity" evidence="1">
    <location>
        <begin position="115"/>
        <end position="134"/>
    </location>
</feature>
<feature type="region of interest" description="Disordered" evidence="1">
    <location>
        <begin position="104"/>
        <end position="151"/>
    </location>
</feature>